<evidence type="ECO:0000256" key="1">
    <source>
        <dbReference type="ARBA" id="ARBA00004418"/>
    </source>
</evidence>
<keyword evidence="10" id="KW-0732">Signal</keyword>
<keyword evidence="7 9" id="KW-0408">Iron</keyword>
<evidence type="ECO:0000313" key="12">
    <source>
        <dbReference type="EMBL" id="RKP45700.1"/>
    </source>
</evidence>
<feature type="binding site" description="axial binding residue" evidence="9">
    <location>
        <position position="199"/>
    </location>
    <ligand>
        <name>heme c</name>
        <dbReference type="ChEBI" id="CHEBI:61717"/>
        <label>2</label>
    </ligand>
    <ligandPart>
        <name>Fe</name>
        <dbReference type="ChEBI" id="CHEBI:18248"/>
    </ligandPart>
</feature>
<dbReference type="AlphaFoldDB" id="A0A494X5P8"/>
<feature type="binding site" description="covalent" evidence="8">
    <location>
        <position position="155"/>
    </location>
    <ligand>
        <name>heme c</name>
        <dbReference type="ChEBI" id="CHEBI:61717"/>
        <label>2</label>
    </ligand>
</feature>
<evidence type="ECO:0000256" key="6">
    <source>
        <dbReference type="ARBA" id="ARBA00022982"/>
    </source>
</evidence>
<dbReference type="SUPFAM" id="SSF46626">
    <property type="entry name" value="Cytochrome c"/>
    <property type="match status" value="2"/>
</dbReference>
<feature type="binding site" description="axial binding residue" evidence="9">
    <location>
        <position position="101"/>
    </location>
    <ligand>
        <name>heme c</name>
        <dbReference type="ChEBI" id="CHEBI:61717"/>
        <label>1</label>
    </ligand>
    <ligandPart>
        <name>Fe</name>
        <dbReference type="ChEBI" id="CHEBI:18248"/>
    </ligandPart>
</feature>
<organism evidence="12 13">
    <name type="scientific">Pararobbsia silviterrae</name>
    <dbReference type="NCBI Taxonomy" id="1792498"/>
    <lineage>
        <taxon>Bacteria</taxon>
        <taxon>Pseudomonadati</taxon>
        <taxon>Pseudomonadota</taxon>
        <taxon>Betaproteobacteria</taxon>
        <taxon>Burkholderiales</taxon>
        <taxon>Burkholderiaceae</taxon>
        <taxon>Pararobbsia</taxon>
    </lineage>
</organism>
<dbReference type="PIRSF" id="PIRSF000005">
    <property type="entry name" value="Cytochrome_c4"/>
    <property type="match status" value="1"/>
</dbReference>
<keyword evidence="13" id="KW-1185">Reference proteome</keyword>
<evidence type="ECO:0000256" key="2">
    <source>
        <dbReference type="ARBA" id="ARBA00022448"/>
    </source>
</evidence>
<evidence type="ECO:0000259" key="11">
    <source>
        <dbReference type="PROSITE" id="PS51007"/>
    </source>
</evidence>
<keyword evidence="6" id="KW-0249">Electron transport</keyword>
<feature type="binding site" description="axial binding residue" evidence="9">
    <location>
        <position position="56"/>
    </location>
    <ligand>
        <name>heme c</name>
        <dbReference type="ChEBI" id="CHEBI:61717"/>
        <label>1</label>
    </ligand>
    <ligandPart>
        <name>Fe</name>
        <dbReference type="ChEBI" id="CHEBI:18248"/>
    </ligandPart>
</feature>
<keyword evidence="3 8" id="KW-0349">Heme</keyword>
<comment type="subcellular location">
    <subcellularLocation>
        <location evidence="1">Periplasm</location>
    </subcellularLocation>
</comment>
<evidence type="ECO:0000256" key="7">
    <source>
        <dbReference type="ARBA" id="ARBA00023004"/>
    </source>
</evidence>
<evidence type="ECO:0000313" key="13">
    <source>
        <dbReference type="Proteomes" id="UP000270342"/>
    </source>
</evidence>
<dbReference type="InterPro" id="IPR050597">
    <property type="entry name" value="Cytochrome_c_Oxidase_Subunit"/>
</dbReference>
<evidence type="ECO:0000256" key="4">
    <source>
        <dbReference type="ARBA" id="ARBA00022723"/>
    </source>
</evidence>
<dbReference type="Pfam" id="PF00034">
    <property type="entry name" value="Cytochrom_C"/>
    <property type="match status" value="2"/>
</dbReference>
<evidence type="ECO:0000256" key="8">
    <source>
        <dbReference type="PIRSR" id="PIRSR000005-1"/>
    </source>
</evidence>
<feature type="binding site" description="covalent" evidence="8">
    <location>
        <position position="52"/>
    </location>
    <ligand>
        <name>heme c</name>
        <dbReference type="ChEBI" id="CHEBI:61717"/>
        <label>1</label>
    </ligand>
</feature>
<dbReference type="Proteomes" id="UP000270342">
    <property type="component" value="Unassembled WGS sequence"/>
</dbReference>
<evidence type="ECO:0000256" key="10">
    <source>
        <dbReference type="SAM" id="SignalP"/>
    </source>
</evidence>
<feature type="binding site" description="axial binding residue" evidence="9">
    <location>
        <position position="159"/>
    </location>
    <ligand>
        <name>heme c</name>
        <dbReference type="ChEBI" id="CHEBI:61717"/>
        <label>2</label>
    </ligand>
    <ligandPart>
        <name>Fe</name>
        <dbReference type="ChEBI" id="CHEBI:18248"/>
    </ligandPart>
</feature>
<evidence type="ECO:0000256" key="3">
    <source>
        <dbReference type="ARBA" id="ARBA00022617"/>
    </source>
</evidence>
<feature type="chain" id="PRO_5019724780" evidence="10">
    <location>
        <begin position="31"/>
        <end position="222"/>
    </location>
</feature>
<evidence type="ECO:0000256" key="5">
    <source>
        <dbReference type="ARBA" id="ARBA00022764"/>
    </source>
</evidence>
<keyword evidence="5" id="KW-0574">Periplasm</keyword>
<feature type="binding site" description="covalent" evidence="8">
    <location>
        <position position="55"/>
    </location>
    <ligand>
        <name>heme c</name>
        <dbReference type="ChEBI" id="CHEBI:61717"/>
        <label>1</label>
    </ligand>
</feature>
<feature type="domain" description="Cytochrome c" evidence="11">
    <location>
        <begin position="134"/>
        <end position="222"/>
    </location>
</feature>
<proteinExistence type="predicted"/>
<dbReference type="InterPro" id="IPR036909">
    <property type="entry name" value="Cyt_c-like_dom_sf"/>
</dbReference>
<dbReference type="PANTHER" id="PTHR33751:SF9">
    <property type="entry name" value="CYTOCHROME C4"/>
    <property type="match status" value="1"/>
</dbReference>
<dbReference type="PANTHER" id="PTHR33751">
    <property type="entry name" value="CBB3-TYPE CYTOCHROME C OXIDASE SUBUNIT FIXP"/>
    <property type="match status" value="1"/>
</dbReference>
<gene>
    <name evidence="12" type="ORF">D7S86_25530</name>
</gene>
<name>A0A494X5P8_9BURK</name>
<dbReference type="PROSITE" id="PS51007">
    <property type="entry name" value="CYTC"/>
    <property type="match status" value="2"/>
</dbReference>
<comment type="caution">
    <text evidence="12">The sequence shown here is derived from an EMBL/GenBank/DDBJ whole genome shotgun (WGS) entry which is preliminary data.</text>
</comment>
<reference evidence="12 13" key="1">
    <citation type="submission" date="2018-10" db="EMBL/GenBank/DDBJ databases">
        <title>Robbsia sp. DHC34, isolated from soil.</title>
        <authorList>
            <person name="Gao Z.-H."/>
            <person name="Qiu L.-H."/>
        </authorList>
    </citation>
    <scope>NUCLEOTIDE SEQUENCE [LARGE SCALE GENOMIC DNA]</scope>
    <source>
        <strain evidence="12 13">DHC34</strain>
    </source>
</reference>
<sequence>MNRLCKTVLVTQVVVAGVVGTSIWAGSAIAAEPAAAAKVDINRGQQIATTVCVACHAADGNSTSGMYPKLAGQHDAYLYKQLKDFVPQSGAKGAERKNPIMAGMAGALNDQDAHNVAAYFASQTAKPGAAKNPADVGLGEKIWRGGIAEKGVPACASCHGATGAGLPVQYPRLSGQWQDYTVAQLTAFQQGTRANSAPMTTIALRLTDQEIKAVADYAAGLH</sequence>
<dbReference type="RefSeq" id="WP_121090747.1">
    <property type="nucleotide sequence ID" value="NZ_RBZU01000016.1"/>
</dbReference>
<dbReference type="Gene3D" id="1.10.760.10">
    <property type="entry name" value="Cytochrome c-like domain"/>
    <property type="match status" value="2"/>
</dbReference>
<accession>A0A494X5P8</accession>
<dbReference type="GO" id="GO:0005506">
    <property type="term" value="F:iron ion binding"/>
    <property type="evidence" value="ECO:0007669"/>
    <property type="project" value="InterPro"/>
</dbReference>
<keyword evidence="2" id="KW-0813">Transport</keyword>
<dbReference type="EMBL" id="RBZU01000016">
    <property type="protein sequence ID" value="RKP45700.1"/>
    <property type="molecule type" value="Genomic_DNA"/>
</dbReference>
<keyword evidence="4 9" id="KW-0479">Metal-binding</keyword>
<feature type="binding site" description="covalent" evidence="8">
    <location>
        <position position="158"/>
    </location>
    <ligand>
        <name>heme c</name>
        <dbReference type="ChEBI" id="CHEBI:61717"/>
        <label>2</label>
    </ligand>
</feature>
<dbReference type="GO" id="GO:0020037">
    <property type="term" value="F:heme binding"/>
    <property type="evidence" value="ECO:0007669"/>
    <property type="project" value="InterPro"/>
</dbReference>
<feature type="signal peptide" evidence="10">
    <location>
        <begin position="1"/>
        <end position="30"/>
    </location>
</feature>
<protein>
    <submittedName>
        <fullName evidence="12">Cytochrome c4</fullName>
    </submittedName>
</protein>
<feature type="domain" description="Cytochrome c" evidence="11">
    <location>
        <begin position="39"/>
        <end position="124"/>
    </location>
</feature>
<dbReference type="InterPro" id="IPR024167">
    <property type="entry name" value="Cytochrome_c4-like"/>
</dbReference>
<dbReference type="InterPro" id="IPR009056">
    <property type="entry name" value="Cyt_c-like_dom"/>
</dbReference>
<dbReference type="OrthoDB" id="9773456at2"/>
<dbReference type="GO" id="GO:0042597">
    <property type="term" value="C:periplasmic space"/>
    <property type="evidence" value="ECO:0007669"/>
    <property type="project" value="UniProtKB-SubCell"/>
</dbReference>
<dbReference type="GO" id="GO:0009055">
    <property type="term" value="F:electron transfer activity"/>
    <property type="evidence" value="ECO:0007669"/>
    <property type="project" value="InterPro"/>
</dbReference>
<evidence type="ECO:0000256" key="9">
    <source>
        <dbReference type="PIRSR" id="PIRSR000005-2"/>
    </source>
</evidence>
<comment type="PTM">
    <text evidence="8">Binds 2 heme c groups covalently per subunit.</text>
</comment>